<dbReference type="Proteomes" id="UP000182938">
    <property type="component" value="Chromosome"/>
</dbReference>
<dbReference type="EMBL" id="CP013290">
    <property type="protein sequence ID" value="APH00419.1"/>
    <property type="molecule type" value="Genomic_DNA"/>
</dbReference>
<evidence type="ECO:0000313" key="2">
    <source>
        <dbReference type="EMBL" id="APH00419.1"/>
    </source>
</evidence>
<evidence type="ECO:0000313" key="3">
    <source>
        <dbReference type="Proteomes" id="UP000182938"/>
    </source>
</evidence>
<accession>A0A1L3MDJ6</accession>
<sequence>MKTTTRTLLVTAASVGLVATGASAQAAPADATRVLAEHVTVQVMLDGAMSGARGNQHRFTYQTDTEGMPWPASAMKITSFFCPTGATVTQTWRSSRCTHRSTRYLRPRSADYRVSSTMRSAVVDGTLVSGSRRFAADLTLFADGAQRTSNHGGAVRREVDANVSGTVGGARVRWSTRGEAWIHRYETVR</sequence>
<dbReference type="InterPro" id="IPR006311">
    <property type="entry name" value="TAT_signal"/>
</dbReference>
<organism evidence="2 3">
    <name type="scientific">Janibacter indicus</name>
    <dbReference type="NCBI Taxonomy" id="857417"/>
    <lineage>
        <taxon>Bacteria</taxon>
        <taxon>Bacillati</taxon>
        <taxon>Actinomycetota</taxon>
        <taxon>Actinomycetes</taxon>
        <taxon>Micrococcales</taxon>
        <taxon>Intrasporangiaceae</taxon>
        <taxon>Janibacter</taxon>
    </lineage>
</organism>
<gene>
    <name evidence="2" type="ORF">ASJ30_01810</name>
</gene>
<proteinExistence type="predicted"/>
<protein>
    <submittedName>
        <fullName evidence="2">Uncharacterized protein</fullName>
    </submittedName>
</protein>
<dbReference type="PROSITE" id="PS51318">
    <property type="entry name" value="TAT"/>
    <property type="match status" value="1"/>
</dbReference>
<keyword evidence="1" id="KW-0732">Signal</keyword>
<reference evidence="2 3" key="1">
    <citation type="submission" date="2015-11" db="EMBL/GenBank/DDBJ databases">
        <authorList>
            <person name="Zhang Y."/>
            <person name="Guo Z."/>
        </authorList>
    </citation>
    <scope>NUCLEOTIDE SEQUENCE [LARGE SCALE GENOMIC DNA]</scope>
    <source>
        <strain evidence="2 3">YFY001</strain>
    </source>
</reference>
<name>A0A1L3MDJ6_9MICO</name>
<dbReference type="AlphaFoldDB" id="A0A1L3MDJ6"/>
<evidence type="ECO:0000256" key="1">
    <source>
        <dbReference type="SAM" id="SignalP"/>
    </source>
</evidence>
<keyword evidence="3" id="KW-1185">Reference proteome</keyword>
<feature type="chain" id="PRO_5012182490" evidence="1">
    <location>
        <begin position="27"/>
        <end position="189"/>
    </location>
</feature>
<dbReference type="RefSeq" id="WP_072623593.1">
    <property type="nucleotide sequence ID" value="NZ_CP013290.1"/>
</dbReference>
<feature type="signal peptide" evidence="1">
    <location>
        <begin position="1"/>
        <end position="26"/>
    </location>
</feature>
<dbReference type="KEGG" id="jte:ASJ30_01810"/>